<dbReference type="HAMAP" id="MF_00171">
    <property type="entry name" value="TruA"/>
    <property type="match status" value="1"/>
</dbReference>
<comment type="caution">
    <text evidence="4">Lacks conserved residue(s) required for the propagation of feature annotation.</text>
</comment>
<accession>N4WXJ0</accession>
<dbReference type="EC" id="5.4.99.12" evidence="4"/>
<evidence type="ECO:0000256" key="5">
    <source>
        <dbReference type="PIRSR" id="PIRSR001430-1"/>
    </source>
</evidence>
<dbReference type="eggNOG" id="COG0101">
    <property type="taxonomic scope" value="Bacteria"/>
</dbReference>
<dbReference type="PIRSF" id="PIRSF001430">
    <property type="entry name" value="tRNA_psdUrid_synth"/>
    <property type="match status" value="1"/>
</dbReference>
<dbReference type="PATRIC" id="fig|1308866.3.peg.726"/>
<dbReference type="GO" id="GO:0031119">
    <property type="term" value="P:tRNA pseudouridine synthesis"/>
    <property type="evidence" value="ECO:0007669"/>
    <property type="project" value="UniProtKB-UniRule"/>
</dbReference>
<comment type="function">
    <text evidence="4">Formation of pseudouridine at positions 38, 39 and 40 in the anticodon stem and loop of transfer RNAs.</text>
</comment>
<reference evidence="9 10" key="1">
    <citation type="submission" date="2013-03" db="EMBL/GenBank/DDBJ databases">
        <title>Draft genome sequence of Gracibacillus halophilus YIM-C55.5, a moderately halophilic and thermophilic organism from the Xiaochaidamu salt lake.</title>
        <authorList>
            <person name="Sugumar T."/>
            <person name="Polireddy D.R."/>
            <person name="Antony A."/>
            <person name="Madhava Y.R."/>
            <person name="Sivakumar N."/>
        </authorList>
    </citation>
    <scope>NUCLEOTIDE SEQUENCE [LARGE SCALE GENOMIC DNA]</scope>
    <source>
        <strain evidence="9 10">YIM-C55.5</strain>
    </source>
</reference>
<dbReference type="PANTHER" id="PTHR11142">
    <property type="entry name" value="PSEUDOURIDYLATE SYNTHASE"/>
    <property type="match status" value="1"/>
</dbReference>
<dbReference type="CDD" id="cd02570">
    <property type="entry name" value="PseudoU_synth_EcTruA"/>
    <property type="match status" value="1"/>
</dbReference>
<gene>
    <name evidence="4" type="primary">truA</name>
    <name evidence="9" type="ORF">J416_03581</name>
</gene>
<proteinExistence type="inferred from homology"/>
<evidence type="ECO:0000256" key="1">
    <source>
        <dbReference type="ARBA" id="ARBA00009375"/>
    </source>
</evidence>
<dbReference type="AlphaFoldDB" id="N4WXJ0"/>
<evidence type="ECO:0000313" key="10">
    <source>
        <dbReference type="Proteomes" id="UP000012283"/>
    </source>
</evidence>
<dbReference type="STRING" id="1308866.J416_03581"/>
<dbReference type="GO" id="GO:0003723">
    <property type="term" value="F:RNA binding"/>
    <property type="evidence" value="ECO:0007669"/>
    <property type="project" value="InterPro"/>
</dbReference>
<evidence type="ECO:0000256" key="2">
    <source>
        <dbReference type="ARBA" id="ARBA00022694"/>
    </source>
</evidence>
<dbReference type="InterPro" id="IPR020097">
    <property type="entry name" value="PsdUridine_synth_TruA_a/b_dom"/>
</dbReference>
<dbReference type="InterPro" id="IPR020103">
    <property type="entry name" value="PsdUridine_synth_cat_dom_sf"/>
</dbReference>
<keyword evidence="10" id="KW-1185">Reference proteome</keyword>
<dbReference type="OrthoDB" id="9811823at2"/>
<evidence type="ECO:0000256" key="6">
    <source>
        <dbReference type="PIRSR" id="PIRSR001430-2"/>
    </source>
</evidence>
<evidence type="ECO:0000256" key="4">
    <source>
        <dbReference type="HAMAP-Rule" id="MF_00171"/>
    </source>
</evidence>
<keyword evidence="2 4" id="KW-0819">tRNA processing</keyword>
<feature type="domain" description="Pseudouridine synthase I TruA alpha/beta" evidence="8">
    <location>
        <begin position="143"/>
        <end position="246"/>
    </location>
</feature>
<dbReference type="SUPFAM" id="SSF55120">
    <property type="entry name" value="Pseudouridine synthase"/>
    <property type="match status" value="1"/>
</dbReference>
<dbReference type="NCBIfam" id="TIGR00071">
    <property type="entry name" value="hisT_truA"/>
    <property type="match status" value="1"/>
</dbReference>
<feature type="domain" description="Pseudouridine synthase I TruA alpha/beta" evidence="8">
    <location>
        <begin position="5"/>
        <end position="104"/>
    </location>
</feature>
<dbReference type="InterPro" id="IPR020095">
    <property type="entry name" value="PsdUridine_synth_TruA_C"/>
</dbReference>
<dbReference type="RefSeq" id="WP_003464688.1">
    <property type="nucleotide sequence ID" value="NZ_APML01000014.1"/>
</dbReference>
<feature type="active site" description="Nucleophile" evidence="4 5">
    <location>
        <position position="52"/>
    </location>
</feature>
<keyword evidence="3 4" id="KW-0413">Isomerase</keyword>
<dbReference type="EMBL" id="APML01000014">
    <property type="protein sequence ID" value="ENH97811.1"/>
    <property type="molecule type" value="Genomic_DNA"/>
</dbReference>
<dbReference type="Gene3D" id="3.30.70.580">
    <property type="entry name" value="Pseudouridine synthase I, catalytic domain, N-terminal subdomain"/>
    <property type="match status" value="1"/>
</dbReference>
<evidence type="ECO:0000313" key="9">
    <source>
        <dbReference type="EMBL" id="ENH97811.1"/>
    </source>
</evidence>
<sequence>MRMKAVIRYDGTHFSGYQIQPNVRTVQEELEKVLQKIHKGQFVRVHASGRTDQGVHAMGQVIHFDTDLSIPTEKWEQALNTMLPADIEVLQVSNVYDHFHARYDVKEKEYRYIIVQGKRRDLFRRHYVYCTPHQLDVKAMQEACHILEGTHDFSSFCGSNNNQQDDKVRTITEAWIDRDEDEFIFRVRGTGFLYNMVRIIVGTLLEIGRGERLPEELETILQVKNRIYAGDTAPAQGLYLWEVFYE</sequence>
<protein>
    <recommendedName>
        <fullName evidence="4">tRNA pseudouridine synthase A</fullName>
        <ecNumber evidence="4">5.4.99.12</ecNumber>
    </recommendedName>
    <alternativeName>
        <fullName evidence="4">tRNA pseudouridine(38-40) synthase</fullName>
    </alternativeName>
    <alternativeName>
        <fullName evidence="4">tRNA pseudouridylate synthase I</fullName>
    </alternativeName>
    <alternativeName>
        <fullName evidence="4">tRNA-uridine isomerase I</fullName>
    </alternativeName>
</protein>
<dbReference type="Pfam" id="PF01416">
    <property type="entry name" value="PseudoU_synth_1"/>
    <property type="match status" value="2"/>
</dbReference>
<feature type="binding site" evidence="4 6">
    <location>
        <position position="110"/>
    </location>
    <ligand>
        <name>substrate</name>
    </ligand>
</feature>
<evidence type="ECO:0000259" key="8">
    <source>
        <dbReference type="Pfam" id="PF01416"/>
    </source>
</evidence>
<dbReference type="FunFam" id="3.30.70.580:FF:000001">
    <property type="entry name" value="tRNA pseudouridine synthase A"/>
    <property type="match status" value="1"/>
</dbReference>
<comment type="similarity">
    <text evidence="1 4 7">Belongs to the tRNA pseudouridine synthase TruA family.</text>
</comment>
<dbReference type="Proteomes" id="UP000012283">
    <property type="component" value="Unassembled WGS sequence"/>
</dbReference>
<comment type="subunit">
    <text evidence="4">Homodimer.</text>
</comment>
<comment type="catalytic activity">
    <reaction evidence="4 7">
        <text>uridine(38/39/40) in tRNA = pseudouridine(38/39/40) in tRNA</text>
        <dbReference type="Rhea" id="RHEA:22376"/>
        <dbReference type="Rhea" id="RHEA-COMP:10085"/>
        <dbReference type="Rhea" id="RHEA-COMP:10087"/>
        <dbReference type="ChEBI" id="CHEBI:65314"/>
        <dbReference type="ChEBI" id="CHEBI:65315"/>
        <dbReference type="EC" id="5.4.99.12"/>
    </reaction>
</comment>
<dbReference type="InterPro" id="IPR020094">
    <property type="entry name" value="TruA/RsuA/RluB/E/F_N"/>
</dbReference>
<comment type="caution">
    <text evidence="9">The sequence shown here is derived from an EMBL/GenBank/DDBJ whole genome shotgun (WGS) entry which is preliminary data.</text>
</comment>
<dbReference type="InterPro" id="IPR001406">
    <property type="entry name" value="PsdUridine_synth_TruA"/>
</dbReference>
<organism evidence="9 10">
    <name type="scientific">Gracilibacillus halophilus YIM-C55.5</name>
    <dbReference type="NCBI Taxonomy" id="1308866"/>
    <lineage>
        <taxon>Bacteria</taxon>
        <taxon>Bacillati</taxon>
        <taxon>Bacillota</taxon>
        <taxon>Bacilli</taxon>
        <taxon>Bacillales</taxon>
        <taxon>Bacillaceae</taxon>
        <taxon>Gracilibacillus</taxon>
    </lineage>
</organism>
<dbReference type="GO" id="GO:0160147">
    <property type="term" value="F:tRNA pseudouridine(38-40) synthase activity"/>
    <property type="evidence" value="ECO:0007669"/>
    <property type="project" value="UniProtKB-EC"/>
</dbReference>
<evidence type="ECO:0000256" key="3">
    <source>
        <dbReference type="ARBA" id="ARBA00023235"/>
    </source>
</evidence>
<dbReference type="PANTHER" id="PTHR11142:SF0">
    <property type="entry name" value="TRNA PSEUDOURIDINE SYNTHASE-LIKE 1"/>
    <property type="match status" value="1"/>
</dbReference>
<dbReference type="Gene3D" id="3.30.70.660">
    <property type="entry name" value="Pseudouridine synthase I, catalytic domain, C-terminal subdomain"/>
    <property type="match status" value="1"/>
</dbReference>
<name>N4WXJ0_9BACI</name>
<evidence type="ECO:0000256" key="7">
    <source>
        <dbReference type="RuleBase" id="RU003792"/>
    </source>
</evidence>